<protein>
    <submittedName>
        <fullName evidence="1">Uncharacterized protein</fullName>
    </submittedName>
</protein>
<dbReference type="InterPro" id="IPR010371">
    <property type="entry name" value="YBR137W-like"/>
</dbReference>
<dbReference type="InterPro" id="IPR038084">
    <property type="entry name" value="PduO/GlcC-like_sf"/>
</dbReference>
<accession>A0A427XG64</accession>
<dbReference type="STRING" id="105984.A0A427XG64"/>
<dbReference type="RefSeq" id="XP_028472904.1">
    <property type="nucleotide sequence ID" value="XM_028618537.1"/>
</dbReference>
<name>A0A427XG64_9TREE</name>
<proteinExistence type="predicted"/>
<gene>
    <name evidence="1" type="ORF">EHS24_002816</name>
</gene>
<sequence length="185" mass="19473">MSATAHPLSAIGKVNTYSTATDSAVIAELAAAQEAAARFEAFSDAVAWEVGTTIRETFVATHPAASCVIHIELFNGAVLFSTAIGTAPAVGPDNWAWVRGKTNVVRKFGTSSLRKGREIAARGATPEQKGLGFPEFACHGGGFPIWLHNNPVAPIGVIVVSGLPELDDHQLIVDSLVKAQHLLHQ</sequence>
<dbReference type="PANTHER" id="PTHR28255:SF1">
    <property type="entry name" value="UPF0303 PROTEIN YBR137W"/>
    <property type="match status" value="1"/>
</dbReference>
<dbReference type="GO" id="GO:0072380">
    <property type="term" value="C:TRC complex"/>
    <property type="evidence" value="ECO:0007669"/>
    <property type="project" value="TreeGrafter"/>
</dbReference>
<dbReference type="Gene3D" id="3.30.450.150">
    <property type="entry name" value="Haem-degrading domain"/>
    <property type="match status" value="1"/>
</dbReference>
<dbReference type="GO" id="GO:0006620">
    <property type="term" value="P:post-translational protein targeting to endoplasmic reticulum membrane"/>
    <property type="evidence" value="ECO:0007669"/>
    <property type="project" value="TreeGrafter"/>
</dbReference>
<dbReference type="Pfam" id="PF03928">
    <property type="entry name" value="HbpS-like"/>
    <property type="match status" value="1"/>
</dbReference>
<dbReference type="EMBL" id="RSCE01000014">
    <property type="protein sequence ID" value="RSH77757.1"/>
    <property type="molecule type" value="Genomic_DNA"/>
</dbReference>
<dbReference type="InterPro" id="IPR005624">
    <property type="entry name" value="PduO/GlcC-like"/>
</dbReference>
<keyword evidence="2" id="KW-1185">Reference proteome</keyword>
<dbReference type="Proteomes" id="UP000279236">
    <property type="component" value="Unassembled WGS sequence"/>
</dbReference>
<evidence type="ECO:0000313" key="2">
    <source>
        <dbReference type="Proteomes" id="UP000279236"/>
    </source>
</evidence>
<dbReference type="GeneID" id="39587359"/>
<dbReference type="SUPFAM" id="SSF143744">
    <property type="entry name" value="GlcG-like"/>
    <property type="match status" value="1"/>
</dbReference>
<dbReference type="PANTHER" id="PTHR28255">
    <property type="match status" value="1"/>
</dbReference>
<dbReference type="OrthoDB" id="2209940at2759"/>
<evidence type="ECO:0000313" key="1">
    <source>
        <dbReference type="EMBL" id="RSH77757.1"/>
    </source>
</evidence>
<reference evidence="1 2" key="1">
    <citation type="submission" date="2018-11" db="EMBL/GenBank/DDBJ databases">
        <title>Genome sequence of Apiotrichum porosum DSM 27194.</title>
        <authorList>
            <person name="Aliyu H."/>
            <person name="Gorte O."/>
            <person name="Ochsenreither K."/>
        </authorList>
    </citation>
    <scope>NUCLEOTIDE SEQUENCE [LARGE SCALE GENOMIC DNA]</scope>
    <source>
        <strain evidence="1 2">DSM 27194</strain>
    </source>
</reference>
<comment type="caution">
    <text evidence="1">The sequence shown here is derived from an EMBL/GenBank/DDBJ whole genome shotgun (WGS) entry which is preliminary data.</text>
</comment>
<organism evidence="1 2">
    <name type="scientific">Apiotrichum porosum</name>
    <dbReference type="NCBI Taxonomy" id="105984"/>
    <lineage>
        <taxon>Eukaryota</taxon>
        <taxon>Fungi</taxon>
        <taxon>Dikarya</taxon>
        <taxon>Basidiomycota</taxon>
        <taxon>Agaricomycotina</taxon>
        <taxon>Tremellomycetes</taxon>
        <taxon>Trichosporonales</taxon>
        <taxon>Trichosporonaceae</taxon>
        <taxon>Apiotrichum</taxon>
    </lineage>
</organism>
<dbReference type="AlphaFoldDB" id="A0A427XG64"/>